<keyword evidence="2" id="KW-1133">Transmembrane helix</keyword>
<evidence type="ECO:0000313" key="3">
    <source>
        <dbReference type="EMBL" id="KUI61181.1"/>
    </source>
</evidence>
<evidence type="ECO:0000256" key="2">
    <source>
        <dbReference type="SAM" id="Phobius"/>
    </source>
</evidence>
<name>A0A194VBL4_CYTMA</name>
<reference evidence="4" key="1">
    <citation type="submission" date="2014-12" db="EMBL/GenBank/DDBJ databases">
        <title>Genome Sequence of Valsa Canker Pathogens Uncovers a Specific Adaption of Colonization on Woody Bark.</title>
        <authorList>
            <person name="Yin Z."/>
            <person name="Liu H."/>
            <person name="Gao X."/>
            <person name="Li Z."/>
            <person name="Song N."/>
            <person name="Ke X."/>
            <person name="Dai Q."/>
            <person name="Wu Y."/>
            <person name="Sun Y."/>
            <person name="Xu J.-R."/>
            <person name="Kang Z.K."/>
            <person name="Wang L."/>
            <person name="Huang L."/>
        </authorList>
    </citation>
    <scope>NUCLEOTIDE SEQUENCE [LARGE SCALE GENOMIC DNA]</scope>
    <source>
        <strain evidence="4">SXYL134</strain>
    </source>
</reference>
<evidence type="ECO:0000256" key="1">
    <source>
        <dbReference type="SAM" id="MobiDB-lite"/>
    </source>
</evidence>
<protein>
    <submittedName>
        <fullName evidence="3">Uncharacterized protein</fullName>
    </submittedName>
</protein>
<dbReference type="EMBL" id="KN714769">
    <property type="protein sequence ID" value="KUI61181.1"/>
    <property type="molecule type" value="Genomic_DNA"/>
</dbReference>
<keyword evidence="2" id="KW-0472">Membrane</keyword>
<dbReference type="OrthoDB" id="3547571at2759"/>
<dbReference type="AlphaFoldDB" id="A0A194VBL4"/>
<feature type="transmembrane region" description="Helical" evidence="2">
    <location>
        <begin position="169"/>
        <end position="192"/>
    </location>
</feature>
<keyword evidence="2" id="KW-0812">Transmembrane</keyword>
<gene>
    <name evidence="3" type="ORF">VP1G_11197</name>
</gene>
<evidence type="ECO:0000313" key="4">
    <source>
        <dbReference type="Proteomes" id="UP000078576"/>
    </source>
</evidence>
<feature type="region of interest" description="Disordered" evidence="1">
    <location>
        <begin position="136"/>
        <end position="158"/>
    </location>
</feature>
<dbReference type="STRING" id="694573.A0A194VBL4"/>
<dbReference type="Proteomes" id="UP000078576">
    <property type="component" value="Unassembled WGS sequence"/>
</dbReference>
<sequence>MSTCGYLDGNPSSARIASSGYNCRVDTANGLWGFCPTTVIAATDCGFAGYCYDTGDCLQGCGSPNRGLTTFTCTHSDGPYCSTALLTFGIDQTYSYIACGASAVTVHYNVATTSMSSSVTSASGTSTYARSLQISPTSASTSSPVSTGTPATSTSSSASTWASSVNTRAIVGGVVGGLAVVCACIVAVVYIWSRGKVRSAA</sequence>
<accession>A0A194VBL4</accession>
<proteinExistence type="predicted"/>
<keyword evidence="4" id="KW-1185">Reference proteome</keyword>
<organism evidence="3 4">
    <name type="scientific">Cytospora mali</name>
    <name type="common">Apple Valsa canker fungus</name>
    <name type="synonym">Valsa mali</name>
    <dbReference type="NCBI Taxonomy" id="578113"/>
    <lineage>
        <taxon>Eukaryota</taxon>
        <taxon>Fungi</taxon>
        <taxon>Dikarya</taxon>
        <taxon>Ascomycota</taxon>
        <taxon>Pezizomycotina</taxon>
        <taxon>Sordariomycetes</taxon>
        <taxon>Sordariomycetidae</taxon>
        <taxon>Diaporthales</taxon>
        <taxon>Cytosporaceae</taxon>
        <taxon>Cytospora</taxon>
    </lineage>
</organism>